<feature type="domain" description="Peptidase S54 rhomboid" evidence="8">
    <location>
        <begin position="66"/>
        <end position="200"/>
    </location>
</feature>
<evidence type="ECO:0000313" key="10">
    <source>
        <dbReference type="Proteomes" id="UP000199382"/>
    </source>
</evidence>
<evidence type="ECO:0000256" key="3">
    <source>
        <dbReference type="ARBA" id="ARBA00022692"/>
    </source>
</evidence>
<feature type="transmembrane region" description="Helical" evidence="7">
    <location>
        <begin position="125"/>
        <end position="146"/>
    </location>
</feature>
<dbReference type="PANTHER" id="PTHR43731:SF14">
    <property type="entry name" value="PRESENILIN-ASSOCIATED RHOMBOID-LIKE PROTEIN, MITOCHONDRIAL"/>
    <property type="match status" value="1"/>
</dbReference>
<gene>
    <name evidence="9" type="ORF">SAMN04488026_101268</name>
</gene>
<evidence type="ECO:0000256" key="2">
    <source>
        <dbReference type="ARBA" id="ARBA00009045"/>
    </source>
</evidence>
<evidence type="ECO:0000313" key="9">
    <source>
        <dbReference type="EMBL" id="SDJ12401.1"/>
    </source>
</evidence>
<dbReference type="Gene3D" id="1.20.1540.10">
    <property type="entry name" value="Rhomboid-like"/>
    <property type="match status" value="1"/>
</dbReference>
<dbReference type="GO" id="GO:0004252">
    <property type="term" value="F:serine-type endopeptidase activity"/>
    <property type="evidence" value="ECO:0007669"/>
    <property type="project" value="InterPro"/>
</dbReference>
<feature type="transmembrane region" description="Helical" evidence="7">
    <location>
        <begin position="158"/>
        <end position="177"/>
    </location>
</feature>
<feature type="transmembrane region" description="Helical" evidence="7">
    <location>
        <begin position="63"/>
        <end position="87"/>
    </location>
</feature>
<dbReference type="Proteomes" id="UP000199382">
    <property type="component" value="Unassembled WGS sequence"/>
</dbReference>
<comment type="subcellular location">
    <subcellularLocation>
        <location evidence="1">Membrane</location>
        <topology evidence="1">Multi-pass membrane protein</topology>
    </subcellularLocation>
</comment>
<reference evidence="9 10" key="1">
    <citation type="submission" date="2016-10" db="EMBL/GenBank/DDBJ databases">
        <authorList>
            <person name="de Groot N.N."/>
        </authorList>
    </citation>
    <scope>NUCLEOTIDE SEQUENCE [LARGE SCALE GENOMIC DNA]</scope>
    <source>
        <strain evidence="9 10">DSM 25294</strain>
    </source>
</reference>
<keyword evidence="4" id="KW-0378">Hydrolase</keyword>
<evidence type="ECO:0000259" key="8">
    <source>
        <dbReference type="Pfam" id="PF01694"/>
    </source>
</evidence>
<dbReference type="AlphaFoldDB" id="A0A1G8R602"/>
<evidence type="ECO:0000256" key="7">
    <source>
        <dbReference type="SAM" id="Phobius"/>
    </source>
</evidence>
<dbReference type="InterPro" id="IPR050925">
    <property type="entry name" value="Rhomboid_protease_S54"/>
</dbReference>
<sequence length="212" mass="22917">MRFPGKPLLLGIIGLCTLIEAACLLTEIGMFRGSNLRNLLLGYGAFWPDLLHGSQPVIALQPALMFVTYGFLHGGLLHLVFNMMTLWMLGRIVIGRSGALQFAVIYFLSLLGGGAGYGLLHSGGWPMVGASGALFGLAGTILLWVWRAQPSLAASLAATWKVFAFLLLYNVVMYVALAGGLAWEAHLGGFLAGWIVAWIWPRRGPKGVFRRS</sequence>
<dbReference type="InterPro" id="IPR022764">
    <property type="entry name" value="Peptidase_S54_rhomboid_dom"/>
</dbReference>
<protein>
    <submittedName>
        <fullName evidence="9">Rhomboid family protein</fullName>
    </submittedName>
</protein>
<keyword evidence="3 7" id="KW-0812">Transmembrane</keyword>
<keyword evidence="6 7" id="KW-0472">Membrane</keyword>
<evidence type="ECO:0000256" key="1">
    <source>
        <dbReference type="ARBA" id="ARBA00004141"/>
    </source>
</evidence>
<evidence type="ECO:0000256" key="4">
    <source>
        <dbReference type="ARBA" id="ARBA00022801"/>
    </source>
</evidence>
<dbReference type="EMBL" id="FNEK01000012">
    <property type="protein sequence ID" value="SDJ12401.1"/>
    <property type="molecule type" value="Genomic_DNA"/>
</dbReference>
<keyword evidence="5 7" id="KW-1133">Transmembrane helix</keyword>
<accession>A0A1G8R602</accession>
<keyword evidence="10" id="KW-1185">Reference proteome</keyword>
<name>A0A1G8R602_9RHOB</name>
<comment type="similarity">
    <text evidence="2">Belongs to the peptidase S54 family.</text>
</comment>
<dbReference type="PANTHER" id="PTHR43731">
    <property type="entry name" value="RHOMBOID PROTEASE"/>
    <property type="match status" value="1"/>
</dbReference>
<feature type="transmembrane region" description="Helical" evidence="7">
    <location>
        <begin position="99"/>
        <end position="119"/>
    </location>
</feature>
<dbReference type="Pfam" id="PF01694">
    <property type="entry name" value="Rhomboid"/>
    <property type="match status" value="1"/>
</dbReference>
<feature type="transmembrane region" description="Helical" evidence="7">
    <location>
        <begin position="183"/>
        <end position="201"/>
    </location>
</feature>
<evidence type="ECO:0000256" key="5">
    <source>
        <dbReference type="ARBA" id="ARBA00022989"/>
    </source>
</evidence>
<organism evidence="9 10">
    <name type="scientific">Aliiruegeria lutimaris</name>
    <dbReference type="NCBI Taxonomy" id="571298"/>
    <lineage>
        <taxon>Bacteria</taxon>
        <taxon>Pseudomonadati</taxon>
        <taxon>Pseudomonadota</taxon>
        <taxon>Alphaproteobacteria</taxon>
        <taxon>Rhodobacterales</taxon>
        <taxon>Roseobacteraceae</taxon>
        <taxon>Aliiruegeria</taxon>
    </lineage>
</organism>
<dbReference type="InterPro" id="IPR035952">
    <property type="entry name" value="Rhomboid-like_sf"/>
</dbReference>
<dbReference type="SUPFAM" id="SSF144091">
    <property type="entry name" value="Rhomboid-like"/>
    <property type="match status" value="1"/>
</dbReference>
<evidence type="ECO:0000256" key="6">
    <source>
        <dbReference type="ARBA" id="ARBA00023136"/>
    </source>
</evidence>
<dbReference type="GO" id="GO:0016020">
    <property type="term" value="C:membrane"/>
    <property type="evidence" value="ECO:0007669"/>
    <property type="project" value="UniProtKB-SubCell"/>
</dbReference>
<proteinExistence type="inferred from homology"/>
<dbReference type="STRING" id="571298.SAMN04488026_101268"/>